<accession>A0A7M1LGR2</accession>
<keyword evidence="2" id="KW-1185">Reference proteome</keyword>
<protein>
    <recommendedName>
        <fullName evidence="3">Lipoprotein</fullName>
    </recommendedName>
</protein>
<dbReference type="AlphaFoldDB" id="A0A7M1LGR2"/>
<name>A0A7M1LGR2_9BACT</name>
<evidence type="ECO:0000313" key="2">
    <source>
        <dbReference type="Proteomes" id="UP000594749"/>
    </source>
</evidence>
<dbReference type="PROSITE" id="PS51257">
    <property type="entry name" value="PROKAR_LIPOPROTEIN"/>
    <property type="match status" value="1"/>
</dbReference>
<sequence>MKNLLLIPAVLLFLGCAQKTEVLNKDEKASPKYENVNITSVSTIKDPYGGSGVSVGGFGGSHGSGIGVGIDLGRVFGSKSSEVIINYEKDGKFYEVTQKGKICEFKKGNAILINSQKIEPNSFCD</sequence>
<dbReference type="OrthoDB" id="9156388at2"/>
<dbReference type="EMBL" id="CP063078">
    <property type="protein sequence ID" value="QOQ87789.1"/>
    <property type="molecule type" value="Genomic_DNA"/>
</dbReference>
<proteinExistence type="predicted"/>
<dbReference type="RefSeq" id="WP_025802423.1">
    <property type="nucleotide sequence ID" value="NZ_CP053842.1"/>
</dbReference>
<gene>
    <name evidence="1" type="ORF">IMC76_02980</name>
</gene>
<organism evidence="1 2">
    <name type="scientific">Campylobacter corcagiensis</name>
    <dbReference type="NCBI Taxonomy" id="1448857"/>
    <lineage>
        <taxon>Bacteria</taxon>
        <taxon>Pseudomonadati</taxon>
        <taxon>Campylobacterota</taxon>
        <taxon>Epsilonproteobacteria</taxon>
        <taxon>Campylobacterales</taxon>
        <taxon>Campylobacteraceae</taxon>
        <taxon>Campylobacter</taxon>
    </lineage>
</organism>
<dbReference type="Proteomes" id="UP000594749">
    <property type="component" value="Chromosome"/>
</dbReference>
<evidence type="ECO:0000313" key="1">
    <source>
        <dbReference type="EMBL" id="QOQ87789.1"/>
    </source>
</evidence>
<evidence type="ECO:0008006" key="3">
    <source>
        <dbReference type="Google" id="ProtNLM"/>
    </source>
</evidence>
<reference evidence="1 2" key="1">
    <citation type="submission" date="2020-10" db="EMBL/GenBank/DDBJ databases">
        <title>Campylobacter and Helicobacter PacBio genomes.</title>
        <authorList>
            <person name="Lane C."/>
        </authorList>
    </citation>
    <scope>NUCLEOTIDE SEQUENCE [LARGE SCALE GENOMIC DNA]</scope>
    <source>
        <strain evidence="1 2">2016D-0077</strain>
    </source>
</reference>